<dbReference type="InterPro" id="IPR003140">
    <property type="entry name" value="PLipase/COase/thioEstase"/>
</dbReference>
<gene>
    <name evidence="4" type="ORF">EDD36DRAFT_133347</name>
</gene>
<dbReference type="AlphaFoldDB" id="A0AAN6IFQ4"/>
<dbReference type="PANTHER" id="PTHR43037">
    <property type="entry name" value="UNNAMED PRODUCT-RELATED"/>
    <property type="match status" value="1"/>
</dbReference>
<dbReference type="PANTHER" id="PTHR43037:SF1">
    <property type="entry name" value="BLL1128 PROTEIN"/>
    <property type="match status" value="1"/>
</dbReference>
<dbReference type="GO" id="GO:0016787">
    <property type="term" value="F:hydrolase activity"/>
    <property type="evidence" value="ECO:0007669"/>
    <property type="project" value="UniProtKB-KW"/>
</dbReference>
<keyword evidence="5" id="KW-1185">Reference proteome</keyword>
<dbReference type="Pfam" id="PF02230">
    <property type="entry name" value="Abhydrolase_2"/>
    <property type="match status" value="1"/>
</dbReference>
<dbReference type="InterPro" id="IPR050955">
    <property type="entry name" value="Plant_Biomass_Hydrol_Est"/>
</dbReference>
<accession>A0AAN6IFQ4</accession>
<feature type="domain" description="Phospholipase/carboxylesterase/thioesterase" evidence="3">
    <location>
        <begin position="200"/>
        <end position="313"/>
    </location>
</feature>
<evidence type="ECO:0000313" key="5">
    <source>
        <dbReference type="Proteomes" id="UP001203852"/>
    </source>
</evidence>
<reference evidence="4" key="1">
    <citation type="journal article" date="2022" name="bioRxiv">
        <title>Deciphering the potential niche of two novel black yeast fungi from a biological soil crust based on their genomes, phenotypes, and melanin regulation.</title>
        <authorList>
            <consortium name="DOE Joint Genome Institute"/>
            <person name="Carr E.C."/>
            <person name="Barton Q."/>
            <person name="Grambo S."/>
            <person name="Sullivan M."/>
            <person name="Renfro C.M."/>
            <person name="Kuo A."/>
            <person name="Pangilinan J."/>
            <person name="Lipzen A."/>
            <person name="Keymanesh K."/>
            <person name="Savage E."/>
            <person name="Barry K."/>
            <person name="Grigoriev I.V."/>
            <person name="Riekhof W.R."/>
            <person name="Harris S.S."/>
        </authorList>
    </citation>
    <scope>NUCLEOTIDE SEQUENCE</scope>
    <source>
        <strain evidence="4">JF 03-4F</strain>
    </source>
</reference>
<keyword evidence="1" id="KW-0732">Signal</keyword>
<dbReference type="EMBL" id="MU404351">
    <property type="protein sequence ID" value="KAI1616357.1"/>
    <property type="molecule type" value="Genomic_DNA"/>
</dbReference>
<name>A0AAN6IFQ4_9EURO</name>
<feature type="region of interest" description="Disordered" evidence="2">
    <location>
        <begin position="1"/>
        <end position="24"/>
    </location>
</feature>
<evidence type="ECO:0000256" key="2">
    <source>
        <dbReference type="SAM" id="MobiDB-lite"/>
    </source>
</evidence>
<protein>
    <submittedName>
        <fullName evidence="4">Alpha/Beta hydrolase protein</fullName>
    </submittedName>
</protein>
<organism evidence="4 5">
    <name type="scientific">Exophiala viscosa</name>
    <dbReference type="NCBI Taxonomy" id="2486360"/>
    <lineage>
        <taxon>Eukaryota</taxon>
        <taxon>Fungi</taxon>
        <taxon>Dikarya</taxon>
        <taxon>Ascomycota</taxon>
        <taxon>Pezizomycotina</taxon>
        <taxon>Eurotiomycetes</taxon>
        <taxon>Chaetothyriomycetidae</taxon>
        <taxon>Chaetothyriales</taxon>
        <taxon>Herpotrichiellaceae</taxon>
        <taxon>Exophiala</taxon>
    </lineage>
</organism>
<evidence type="ECO:0000256" key="1">
    <source>
        <dbReference type="ARBA" id="ARBA00022729"/>
    </source>
</evidence>
<sequence>MTQPITRRQPDDPETNPNSLHDFHQAKRGAKNVPPNVMALPGENVSIPKDPGHPYAQTKHIKFDFYDQRTSNAAFGYEHFVSLPPKYDEDTSQQWPLILFLHGAGESQRGVGRDGVRRNDSFLSIRHGIPKVILCYDKLKSNETPAINIDFPIFVKRSKQAKQADKSVESVPPEVCTLLAENFITVTPSLNMEWGYGWNASVLSALLDEIVERYRVDLDRIHVTGFSMGGYGTWELALHTPHRFATLMPICGGGDHLRVSHIKHIPQWIHHGDLDDIIPVQASQKMARALEHADAPEVKFSRYPELRHDSWTEAYNNPEVYRWMLQHKRTVTGDEEAVPAENKVVLSGEL</sequence>
<dbReference type="Proteomes" id="UP001203852">
    <property type="component" value="Unassembled WGS sequence"/>
</dbReference>
<evidence type="ECO:0000313" key="4">
    <source>
        <dbReference type="EMBL" id="KAI1616357.1"/>
    </source>
</evidence>
<proteinExistence type="predicted"/>
<dbReference type="InterPro" id="IPR029058">
    <property type="entry name" value="AB_hydrolase_fold"/>
</dbReference>
<evidence type="ECO:0000259" key="3">
    <source>
        <dbReference type="Pfam" id="PF02230"/>
    </source>
</evidence>
<comment type="caution">
    <text evidence="4">The sequence shown here is derived from an EMBL/GenBank/DDBJ whole genome shotgun (WGS) entry which is preliminary data.</text>
</comment>
<dbReference type="Gene3D" id="3.40.50.1820">
    <property type="entry name" value="alpha/beta hydrolase"/>
    <property type="match status" value="1"/>
</dbReference>
<dbReference type="SUPFAM" id="SSF53474">
    <property type="entry name" value="alpha/beta-Hydrolases"/>
    <property type="match status" value="1"/>
</dbReference>
<keyword evidence="4" id="KW-0378">Hydrolase</keyword>